<organism evidence="1">
    <name type="scientific">Hexamita inflata</name>
    <dbReference type="NCBI Taxonomy" id="28002"/>
    <lineage>
        <taxon>Eukaryota</taxon>
        <taxon>Metamonada</taxon>
        <taxon>Diplomonadida</taxon>
        <taxon>Hexamitidae</taxon>
        <taxon>Hexamitinae</taxon>
        <taxon>Hexamita</taxon>
    </lineage>
</organism>
<sequence length="167" mass="19764">MNIQLQQYPKLQEIQTTSQTQNVSKMILKIFQLYKQYKKYSTDQILVELSYLLNMSVADLVLNINKEKANQNMQDSEQSHSTSSSSIRQTQEEIIATKIIVQKETRKLPTNMIKHSKFTQEEIMMVWQLYNNSELPENAKIDFIQNQLKFRKQVQQIVYRLKAQNSK</sequence>
<evidence type="ECO:0000313" key="3">
    <source>
        <dbReference type="Proteomes" id="UP001642409"/>
    </source>
</evidence>
<accession>A0AA86Q4L0</accession>
<protein>
    <submittedName>
        <fullName evidence="2">Hypothetical_protein</fullName>
    </submittedName>
</protein>
<dbReference type="Proteomes" id="UP001642409">
    <property type="component" value="Unassembled WGS sequence"/>
</dbReference>
<dbReference type="EMBL" id="CATOUU010000831">
    <property type="protein sequence ID" value="CAI9952215.1"/>
    <property type="molecule type" value="Genomic_DNA"/>
</dbReference>
<gene>
    <name evidence="1" type="ORF">HINF_LOCUS39860</name>
    <name evidence="2" type="ORF">HINF_LOCUS7032</name>
</gene>
<proteinExistence type="predicted"/>
<name>A0AA86Q4L0_9EUKA</name>
<dbReference type="AlphaFoldDB" id="A0AA86Q4L0"/>
<comment type="caution">
    <text evidence="1">The sequence shown here is derived from an EMBL/GenBank/DDBJ whole genome shotgun (WGS) entry which is preliminary data.</text>
</comment>
<reference evidence="2 3" key="2">
    <citation type="submission" date="2024-07" db="EMBL/GenBank/DDBJ databases">
        <authorList>
            <person name="Akdeniz Z."/>
        </authorList>
    </citation>
    <scope>NUCLEOTIDE SEQUENCE [LARGE SCALE GENOMIC DNA]</scope>
</reference>
<reference evidence="1" key="1">
    <citation type="submission" date="2023-06" db="EMBL/GenBank/DDBJ databases">
        <authorList>
            <person name="Kurt Z."/>
        </authorList>
    </citation>
    <scope>NUCLEOTIDE SEQUENCE</scope>
</reference>
<keyword evidence="3" id="KW-1185">Reference proteome</keyword>
<evidence type="ECO:0000313" key="2">
    <source>
        <dbReference type="EMBL" id="CAL5982215.1"/>
    </source>
</evidence>
<dbReference type="EMBL" id="CAXDID020000014">
    <property type="protein sequence ID" value="CAL5982215.1"/>
    <property type="molecule type" value="Genomic_DNA"/>
</dbReference>
<evidence type="ECO:0000313" key="1">
    <source>
        <dbReference type="EMBL" id="CAI9952215.1"/>
    </source>
</evidence>